<evidence type="ECO:0000259" key="10">
    <source>
        <dbReference type="Pfam" id="PF13579"/>
    </source>
</evidence>
<dbReference type="GO" id="GO:0008375">
    <property type="term" value="F:acetylglucosaminyltransferase activity"/>
    <property type="evidence" value="ECO:0007669"/>
    <property type="project" value="UniProtKB-UniRule"/>
</dbReference>
<keyword evidence="3 7" id="KW-0808">Transferase</keyword>
<feature type="compositionally biased region" description="Gly residues" evidence="8">
    <location>
        <begin position="22"/>
        <end position="34"/>
    </location>
</feature>
<feature type="binding site" evidence="7">
    <location>
        <position position="61"/>
    </location>
    <ligand>
        <name>UDP-N-acetyl-alpha-D-glucosamine</name>
        <dbReference type="ChEBI" id="CHEBI:57705"/>
    </ligand>
</feature>
<feature type="binding site" evidence="7">
    <location>
        <position position="47"/>
    </location>
    <ligand>
        <name>1D-myo-inositol 3-phosphate</name>
        <dbReference type="ChEBI" id="CHEBI:58401"/>
    </ligand>
</feature>
<comment type="similarity">
    <text evidence="1 7">Belongs to the glycosyltransferase group 1 family. MshA subfamily.</text>
</comment>
<dbReference type="GO" id="GO:0010125">
    <property type="term" value="P:mycothiol biosynthetic process"/>
    <property type="evidence" value="ECO:0007669"/>
    <property type="project" value="UniProtKB-UniRule"/>
</dbReference>
<reference evidence="11 12" key="1">
    <citation type="submission" date="2020-08" db="EMBL/GenBank/DDBJ databases">
        <title>Sequencing the genomes of 1000 actinobacteria strains.</title>
        <authorList>
            <person name="Klenk H.-P."/>
        </authorList>
    </citation>
    <scope>NUCLEOTIDE SEQUENCE [LARGE SCALE GENOMIC DNA]</scope>
    <source>
        <strain evidence="11 12">DSM 44593</strain>
    </source>
</reference>
<evidence type="ECO:0000256" key="8">
    <source>
        <dbReference type="SAM" id="MobiDB-lite"/>
    </source>
</evidence>
<sequence>MADTPDALEAGPAQHFPAAGRAGPGRAGGSGASGGALPRRIASVSLHTSPLEQPGSGDAGGLNVYTVEVAKRLAARGIATDVFTRATRPDQPPVVEMAPGVTVRHIPAGPYGALDKTALAHYLCPFIFGVLQAEARNEPGHYDLVHGHYWLSGRAGLAAAQRWGVPLVQSMHTLAKVKNLALARGDTAEPDSRVRGEDHLVRHADHLVANTPVEAGQLADHYSADPFRVSTVPPGVDLDVFSPGSRRQALRRIGLAEDTELLLFVGRVQRLKAPDVLLRSAAALLERDPSLREKLVVAIVGGLSGGDQTQPRRLAELARSLGIADVVRWEPPRSRAELVSFYRAAAATVVPSYSESFGLVAVESEACGTPVVAARVGGLPTAVRDGVSGVLVDGHDPDDYARVVHRLIREPARRDALGSAAVAHAAGLGWEATVDGLLDVYRGTLVGERLPMASCQ</sequence>
<evidence type="ECO:0000256" key="4">
    <source>
        <dbReference type="ARBA" id="ARBA00022723"/>
    </source>
</evidence>
<feature type="binding site" evidence="7">
    <location>
        <position position="116"/>
    </location>
    <ligand>
        <name>1D-myo-inositol 3-phosphate</name>
        <dbReference type="ChEBI" id="CHEBI:58401"/>
    </ligand>
</feature>
<feature type="binding site" evidence="7">
    <location>
        <position position="267"/>
    </location>
    <ligand>
        <name>UDP-N-acetyl-alpha-D-glucosamine</name>
        <dbReference type="ChEBI" id="CHEBI:57705"/>
    </ligand>
</feature>
<comment type="caution">
    <text evidence="11">The sequence shown here is derived from an EMBL/GenBank/DDBJ whole genome shotgun (WGS) entry which is preliminary data.</text>
</comment>
<dbReference type="SUPFAM" id="SSF53756">
    <property type="entry name" value="UDP-Glycosyltransferase/glycogen phosphorylase"/>
    <property type="match status" value="1"/>
</dbReference>
<keyword evidence="5 7" id="KW-0460">Magnesium</keyword>
<feature type="binding site" evidence="7">
    <location>
        <position position="272"/>
    </location>
    <ligand>
        <name>UDP-N-acetyl-alpha-D-glucosamine</name>
        <dbReference type="ChEBI" id="CHEBI:57705"/>
    </ligand>
</feature>
<dbReference type="Proteomes" id="UP000578077">
    <property type="component" value="Unassembled WGS sequence"/>
</dbReference>
<dbReference type="InterPro" id="IPR017814">
    <property type="entry name" value="Mycothiol_biosynthesis_MshA"/>
</dbReference>
<feature type="binding site" evidence="7">
    <location>
        <position position="333"/>
    </location>
    <ligand>
        <name>UDP-N-acetyl-alpha-D-glucosamine</name>
        <dbReference type="ChEBI" id="CHEBI:57705"/>
    </ligand>
</feature>
<comment type="function">
    <text evidence="7">Catalyzes the transfer of a N-acetyl-glucosamine moiety to 1D-myo-inositol 3-phosphate to produce 1D-myo-inositol 2-acetamido-2-deoxy-glucopyranoside 3-phosphate in the mycothiol biosynthesis pathway.</text>
</comment>
<evidence type="ECO:0000256" key="2">
    <source>
        <dbReference type="ARBA" id="ARBA00022676"/>
    </source>
</evidence>
<dbReference type="Pfam" id="PF00534">
    <property type="entry name" value="Glycos_transf_1"/>
    <property type="match status" value="1"/>
</dbReference>
<dbReference type="GO" id="GO:0000287">
    <property type="term" value="F:magnesium ion binding"/>
    <property type="evidence" value="ECO:0007669"/>
    <property type="project" value="UniProtKB-UniRule"/>
</dbReference>
<organism evidence="11 12">
    <name type="scientific">Streptomonospora salina</name>
    <dbReference type="NCBI Taxonomy" id="104205"/>
    <lineage>
        <taxon>Bacteria</taxon>
        <taxon>Bacillati</taxon>
        <taxon>Actinomycetota</taxon>
        <taxon>Actinomycetes</taxon>
        <taxon>Streptosporangiales</taxon>
        <taxon>Nocardiopsidaceae</taxon>
        <taxon>Streptomonospora</taxon>
    </lineage>
</organism>
<evidence type="ECO:0000259" key="9">
    <source>
        <dbReference type="Pfam" id="PF00534"/>
    </source>
</evidence>
<proteinExistence type="inferred from homology"/>
<comment type="subunit">
    <text evidence="7">Homodimer.</text>
</comment>
<dbReference type="GO" id="GO:0102710">
    <property type="term" value="F:D-inositol-3-phosphate glycosyltransferase activity"/>
    <property type="evidence" value="ECO:0007669"/>
    <property type="project" value="UniProtKB-EC"/>
</dbReference>
<evidence type="ECO:0000256" key="1">
    <source>
        <dbReference type="ARBA" id="ARBA00008449"/>
    </source>
</evidence>
<protein>
    <recommendedName>
        <fullName evidence="7">D-inositol-3-phosphate glycosyltransferase</fullName>
        <ecNumber evidence="7">2.4.1.250</ecNumber>
    </recommendedName>
    <alternativeName>
        <fullName evidence="7">N-acetylglucosamine-inositol-phosphate N-acetylglucosaminyltransferase</fullName>
        <shortName evidence="7">GlcNAc-Ins-P N-acetylglucosaminyltransferase</shortName>
    </alternativeName>
</protein>
<feature type="binding site" evidence="7">
    <location>
        <position position="345"/>
    </location>
    <ligand>
        <name>Mg(2+)</name>
        <dbReference type="ChEBI" id="CHEBI:18420"/>
    </ligand>
</feature>
<feature type="region of interest" description="Disordered" evidence="8">
    <location>
        <begin position="1"/>
        <end position="35"/>
    </location>
</feature>
<dbReference type="InterPro" id="IPR050194">
    <property type="entry name" value="Glycosyltransferase_grp1"/>
</dbReference>
<dbReference type="PANTHER" id="PTHR45947:SF3">
    <property type="entry name" value="SULFOQUINOVOSYL TRANSFERASE SQD2"/>
    <property type="match status" value="1"/>
</dbReference>
<feature type="binding site" evidence="7">
    <location>
        <position position="342"/>
    </location>
    <ligand>
        <name>Mg(2+)</name>
        <dbReference type="ChEBI" id="CHEBI:18420"/>
    </ligand>
</feature>
<accession>A0A841E802</accession>
<evidence type="ECO:0000256" key="6">
    <source>
        <dbReference type="ARBA" id="ARBA00048131"/>
    </source>
</evidence>
<dbReference type="NCBIfam" id="TIGR03449">
    <property type="entry name" value="mycothiol_MshA"/>
    <property type="match status" value="1"/>
</dbReference>
<feature type="domain" description="Glycosyl transferase family 1" evidence="9">
    <location>
        <begin position="251"/>
        <end position="421"/>
    </location>
</feature>
<feature type="binding site" evidence="7">
    <location>
        <position position="149"/>
    </location>
    <ligand>
        <name>1D-myo-inositol 3-phosphate</name>
        <dbReference type="ChEBI" id="CHEBI:58401"/>
    </ligand>
</feature>
<gene>
    <name evidence="7" type="primary">mshA</name>
    <name evidence="11" type="ORF">HNR25_002877</name>
</gene>
<evidence type="ECO:0000256" key="3">
    <source>
        <dbReference type="ARBA" id="ARBA00022679"/>
    </source>
</evidence>
<dbReference type="InterPro" id="IPR001296">
    <property type="entry name" value="Glyco_trans_1"/>
</dbReference>
<dbReference type="EC" id="2.4.1.250" evidence="7"/>
<comment type="catalytic activity">
    <reaction evidence="6 7">
        <text>1D-myo-inositol 3-phosphate + UDP-N-acetyl-alpha-D-glucosamine = 1D-myo-inositol 2-acetamido-2-deoxy-alpha-D-glucopyranoside 3-phosphate + UDP + H(+)</text>
        <dbReference type="Rhea" id="RHEA:26188"/>
        <dbReference type="ChEBI" id="CHEBI:15378"/>
        <dbReference type="ChEBI" id="CHEBI:57705"/>
        <dbReference type="ChEBI" id="CHEBI:58223"/>
        <dbReference type="ChEBI" id="CHEBI:58401"/>
        <dbReference type="ChEBI" id="CHEBI:58892"/>
        <dbReference type="EC" id="2.4.1.250"/>
    </reaction>
</comment>
<dbReference type="Pfam" id="PF13579">
    <property type="entry name" value="Glyco_trans_4_4"/>
    <property type="match status" value="1"/>
</dbReference>
<dbReference type="HAMAP" id="MF_01695">
    <property type="entry name" value="MshA"/>
    <property type="match status" value="1"/>
</dbReference>
<evidence type="ECO:0000256" key="7">
    <source>
        <dbReference type="HAMAP-Rule" id="MF_01695"/>
    </source>
</evidence>
<dbReference type="AlphaFoldDB" id="A0A841E802"/>
<keyword evidence="4 7" id="KW-0479">Metal-binding</keyword>
<feature type="binding site" evidence="7">
    <location>
        <position position="173"/>
    </location>
    <ligand>
        <name>1D-myo-inositol 3-phosphate</name>
        <dbReference type="ChEBI" id="CHEBI:58401"/>
    </ligand>
</feature>
<dbReference type="EMBL" id="JACHLY010000001">
    <property type="protein sequence ID" value="MBB5999126.1"/>
    <property type="molecule type" value="Genomic_DNA"/>
</dbReference>
<dbReference type="PANTHER" id="PTHR45947">
    <property type="entry name" value="SULFOQUINOVOSYL TRANSFERASE SQD2"/>
    <property type="match status" value="1"/>
</dbReference>
<keyword evidence="2 7" id="KW-0328">Glycosyltransferase</keyword>
<name>A0A841E802_9ACTN</name>
<feature type="domain" description="Glycosyltransferase subfamily 4-like N-terminal" evidence="10">
    <location>
        <begin position="60"/>
        <end position="235"/>
    </location>
</feature>
<feature type="binding site" evidence="7">
    <location>
        <position position="193"/>
    </location>
    <ligand>
        <name>1D-myo-inositol 3-phosphate</name>
        <dbReference type="ChEBI" id="CHEBI:58401"/>
    </ligand>
</feature>
<feature type="binding site" evidence="7">
    <location>
        <position position="363"/>
    </location>
    <ligand>
        <name>UDP-N-acetyl-alpha-D-glucosamine</name>
        <dbReference type="ChEBI" id="CHEBI:57705"/>
    </ligand>
</feature>
<feature type="binding site" evidence="7">
    <location>
        <position position="355"/>
    </location>
    <ligand>
        <name>UDP-N-acetyl-alpha-D-glucosamine</name>
        <dbReference type="ChEBI" id="CHEBI:57705"/>
    </ligand>
</feature>
<keyword evidence="12" id="KW-1185">Reference proteome</keyword>
<evidence type="ECO:0000313" key="12">
    <source>
        <dbReference type="Proteomes" id="UP000578077"/>
    </source>
</evidence>
<feature type="binding site" evidence="7">
    <location>
        <begin position="58"/>
        <end position="63"/>
    </location>
    <ligand>
        <name>1D-myo-inositol 3-phosphate</name>
        <dbReference type="ChEBI" id="CHEBI:58401"/>
    </ligand>
</feature>
<evidence type="ECO:0000313" key="11">
    <source>
        <dbReference type="EMBL" id="MBB5999126.1"/>
    </source>
</evidence>
<feature type="binding site" evidence="7">
    <location>
        <position position="343"/>
    </location>
    <ligand>
        <name>Mg(2+)</name>
        <dbReference type="ChEBI" id="CHEBI:18420"/>
    </ligand>
</feature>
<evidence type="ECO:0000256" key="5">
    <source>
        <dbReference type="ARBA" id="ARBA00022842"/>
    </source>
</evidence>
<dbReference type="InterPro" id="IPR028098">
    <property type="entry name" value="Glyco_trans_4-like_N"/>
</dbReference>
<dbReference type="Gene3D" id="3.40.50.2000">
    <property type="entry name" value="Glycogen Phosphorylase B"/>
    <property type="match status" value="2"/>
</dbReference>
<feature type="binding site" evidence="7">
    <location>
        <position position="369"/>
    </location>
    <ligand>
        <name>Mg(2+)</name>
        <dbReference type="ChEBI" id="CHEBI:18420"/>
    </ligand>
</feature>
<feature type="binding site" evidence="7">
    <location>
        <begin position="53"/>
        <end position="54"/>
    </location>
    <ligand>
        <name>UDP-N-acetyl-alpha-D-glucosamine</name>
        <dbReference type="ChEBI" id="CHEBI:57705"/>
    </ligand>
</feature>